<dbReference type="PANTHER" id="PTHR45947">
    <property type="entry name" value="SULFOQUINOVOSYL TRANSFERASE SQD2"/>
    <property type="match status" value="1"/>
</dbReference>
<dbReference type="InterPro" id="IPR050194">
    <property type="entry name" value="Glycosyltransferase_grp1"/>
</dbReference>
<evidence type="ECO:0000313" key="4">
    <source>
        <dbReference type="Proteomes" id="UP001139011"/>
    </source>
</evidence>
<evidence type="ECO:0000313" key="3">
    <source>
        <dbReference type="EMBL" id="MCK6258819.1"/>
    </source>
</evidence>
<name>A0A9X2BEC2_9BACL</name>
<dbReference type="Gene3D" id="3.40.50.2000">
    <property type="entry name" value="Glycogen Phosphorylase B"/>
    <property type="match status" value="2"/>
</dbReference>
<protein>
    <submittedName>
        <fullName evidence="3">Glycosyltransferase family 4 protein</fullName>
    </submittedName>
</protein>
<sequence>MMKVTHFTSVHPENDTRIFIKECSSLAEHYEVSYVVPSAESYQKNGVNVIGINAKAKNRLLRMLSTTYQVYKKCKALDSDVYHFHDPELLLSGLLLKGAGKAVIYDVHEDVPEQILSKHWIPKPIKRPLHFMVKAVEKFCSKRFDAVITATPAITDRFKTYNENTVTVQNFPIMNELAERGERKTDSDHSIVYVGSITAARGIKEMIEAINEVNKEQRVTLELGGKFFPETLLHEMRKLPGWKHTNYMGVLQREQVKDTLAKSSLGMVLIHPEPRYKVAYPVKLFEYMSAGLPVIVSDFELWEDIVYTSRCGLCVNPLDVNDVKNAIAWMLSNPDEALAMGRNGRKAVEQQFNWEKESRKLIALYEQLGSRAVPVLEEEVV</sequence>
<feature type="domain" description="Glycosyltransferase subfamily 4-like N-terminal" evidence="2">
    <location>
        <begin position="26"/>
        <end position="162"/>
    </location>
</feature>
<dbReference type="Pfam" id="PF13439">
    <property type="entry name" value="Glyco_transf_4"/>
    <property type="match status" value="1"/>
</dbReference>
<evidence type="ECO:0000259" key="1">
    <source>
        <dbReference type="Pfam" id="PF00534"/>
    </source>
</evidence>
<dbReference type="InterPro" id="IPR028098">
    <property type="entry name" value="Glyco_trans_4-like_N"/>
</dbReference>
<accession>A0A9X2BEC2</accession>
<dbReference type="GO" id="GO:0016758">
    <property type="term" value="F:hexosyltransferase activity"/>
    <property type="evidence" value="ECO:0007669"/>
    <property type="project" value="TreeGrafter"/>
</dbReference>
<dbReference type="Proteomes" id="UP001139011">
    <property type="component" value="Unassembled WGS sequence"/>
</dbReference>
<reference evidence="3" key="1">
    <citation type="submission" date="2021-09" db="EMBL/GenBank/DDBJ databases">
        <title>Genome analysis of Fictibacillus sp. KIGAM418 isolated from marine sediment.</title>
        <authorList>
            <person name="Seo M.-J."/>
            <person name="Cho E.-S."/>
            <person name="Hwang C.Y."/>
        </authorList>
    </citation>
    <scope>NUCLEOTIDE SEQUENCE</scope>
    <source>
        <strain evidence="3">KIGAM418</strain>
    </source>
</reference>
<feature type="domain" description="Glycosyl transferase family 1" evidence="1">
    <location>
        <begin position="183"/>
        <end position="346"/>
    </location>
</feature>
<keyword evidence="4" id="KW-1185">Reference proteome</keyword>
<dbReference type="EMBL" id="JAIWJX010000002">
    <property type="protein sequence ID" value="MCK6258819.1"/>
    <property type="molecule type" value="Genomic_DNA"/>
</dbReference>
<dbReference type="InterPro" id="IPR001296">
    <property type="entry name" value="Glyco_trans_1"/>
</dbReference>
<organism evidence="3 4">
    <name type="scientific">Fictibacillus marinisediminis</name>
    <dbReference type="NCBI Taxonomy" id="2878389"/>
    <lineage>
        <taxon>Bacteria</taxon>
        <taxon>Bacillati</taxon>
        <taxon>Bacillota</taxon>
        <taxon>Bacilli</taxon>
        <taxon>Bacillales</taxon>
        <taxon>Fictibacillaceae</taxon>
        <taxon>Fictibacillus</taxon>
    </lineage>
</organism>
<evidence type="ECO:0000259" key="2">
    <source>
        <dbReference type="Pfam" id="PF13439"/>
    </source>
</evidence>
<dbReference type="SUPFAM" id="SSF53756">
    <property type="entry name" value="UDP-Glycosyltransferase/glycogen phosphorylase"/>
    <property type="match status" value="1"/>
</dbReference>
<dbReference type="Pfam" id="PF00534">
    <property type="entry name" value="Glycos_transf_1"/>
    <property type="match status" value="1"/>
</dbReference>
<gene>
    <name evidence="3" type="ORF">LCY76_19815</name>
</gene>
<comment type="caution">
    <text evidence="3">The sequence shown here is derived from an EMBL/GenBank/DDBJ whole genome shotgun (WGS) entry which is preliminary data.</text>
</comment>
<dbReference type="RefSeq" id="WP_248254060.1">
    <property type="nucleotide sequence ID" value="NZ_JAIWJX010000002.1"/>
</dbReference>
<proteinExistence type="predicted"/>
<dbReference type="AlphaFoldDB" id="A0A9X2BEC2"/>
<dbReference type="CDD" id="cd03794">
    <property type="entry name" value="GT4_WbuB-like"/>
    <property type="match status" value="1"/>
</dbReference>
<dbReference type="PANTHER" id="PTHR45947:SF3">
    <property type="entry name" value="SULFOQUINOVOSYL TRANSFERASE SQD2"/>
    <property type="match status" value="1"/>
</dbReference>